<dbReference type="Pfam" id="PF07859">
    <property type="entry name" value="Abhydrolase_3"/>
    <property type="match status" value="2"/>
</dbReference>
<feature type="compositionally biased region" description="Low complexity" evidence="1">
    <location>
        <begin position="747"/>
        <end position="757"/>
    </location>
</feature>
<organism evidence="3 4">
    <name type="scientific">Hericium alpestre</name>
    <dbReference type="NCBI Taxonomy" id="135208"/>
    <lineage>
        <taxon>Eukaryota</taxon>
        <taxon>Fungi</taxon>
        <taxon>Dikarya</taxon>
        <taxon>Basidiomycota</taxon>
        <taxon>Agaricomycotina</taxon>
        <taxon>Agaricomycetes</taxon>
        <taxon>Russulales</taxon>
        <taxon>Hericiaceae</taxon>
        <taxon>Hericium</taxon>
    </lineage>
</organism>
<name>A0A4Y9ZMZ7_9AGAM</name>
<proteinExistence type="predicted"/>
<dbReference type="EMBL" id="SFCI01001603">
    <property type="protein sequence ID" value="TFY75373.1"/>
    <property type="molecule type" value="Genomic_DNA"/>
</dbReference>
<accession>A0A4Y9ZMZ7</accession>
<evidence type="ECO:0000313" key="3">
    <source>
        <dbReference type="EMBL" id="TFY75373.1"/>
    </source>
</evidence>
<dbReference type="PANTHER" id="PTHR23025:SF3">
    <property type="entry name" value="HORMONE-SENSITIVE LIPASE"/>
    <property type="match status" value="1"/>
</dbReference>
<feature type="domain" description="Alpha/beta hydrolase fold-3" evidence="2">
    <location>
        <begin position="468"/>
        <end position="549"/>
    </location>
</feature>
<evidence type="ECO:0000256" key="1">
    <source>
        <dbReference type="SAM" id="MobiDB-lite"/>
    </source>
</evidence>
<dbReference type="SUPFAM" id="SSF53474">
    <property type="entry name" value="alpha/beta-Hydrolases"/>
    <property type="match status" value="1"/>
</dbReference>
<sequence length="831" mass="92754">MAIRPRWLRDICSVIFSAYYIAYANEADEKLRRFRAVPTVEMLRATWEKTTNPYLRLLSRTEHVALYRKILLPRPNSSPYKRPIHVYLYFHPLAEAAENTDPLAMLALQEDLILDFPGGGFVAMTPEHHEERLRSWANSSGRPVLSVDYGKAPEHPYPFAIDEAFDTYRILVESKGKAIGMSGKALNVIMTGDSAGATIIIGAVNKMIEHSIRVSDPSSTYRWPSSEPPQPLPMPVAMVFSYACLDFNFTSWMTPANLRVLREETEADESRAHGRTPSILRHSSSFFYQSDGEDDEREGWASGLRGAKDHLSHVSPLAVVGDERRKHKLRRKKSWVDTLKIGISKSTPTNGRQTRRKSTGQLKRGLGASDDESESEGADVEGDYNDLPEEDRPLQARVRYSSQTEPSSPILGRDFVAKDVRDPHPLDAAEQAKLEAAVVQADVEVESRRQQEGAQWKKEPIGTRLTMTSRTGYFQDRIVSPSMMRAMAILYIGPHLNPDFTTDYHISPILTPSQLLARYPPLLMQCGEKDPFVDDSIIFAGRVREAKRERKEELRKVASELCKAAKEHNAVDDELAQLESQSEDDWVRLQIFSEWSHGYLQMPMLMHEAAAVIRDISAWMEDMFVMANPPAEPDVDAEQPSLRSAVGYRRPSVFSRIWAWTTSEHEQEGAPRTPRMRISTPADTEGYTTALTTDTETENDEGITFVPKARREKGSFGSDATVNGRPLIKKPVDHTIAHGNGSTVPKANGNGNGSANGRPAGSPAEGERAANGGGLDQDEDERASRSRTRSPKSADTPGRGSGSKSAGQTISEQELMRRRRLLDSHIFVSEG</sequence>
<dbReference type="Gene3D" id="3.40.50.1820">
    <property type="entry name" value="alpha/beta hydrolase"/>
    <property type="match status" value="2"/>
</dbReference>
<keyword evidence="4" id="KW-1185">Reference proteome</keyword>
<dbReference type="PANTHER" id="PTHR23025">
    <property type="entry name" value="TRIACYLGLYCEROL LIPASE"/>
    <property type="match status" value="1"/>
</dbReference>
<dbReference type="STRING" id="135208.A0A4Y9ZMZ7"/>
<feature type="region of interest" description="Disordered" evidence="1">
    <location>
        <begin position="340"/>
        <end position="391"/>
    </location>
</feature>
<comment type="caution">
    <text evidence="3">The sequence shown here is derived from an EMBL/GenBank/DDBJ whole genome shotgun (WGS) entry which is preliminary data.</text>
</comment>
<dbReference type="GO" id="GO:0019433">
    <property type="term" value="P:triglyceride catabolic process"/>
    <property type="evidence" value="ECO:0007669"/>
    <property type="project" value="TreeGrafter"/>
</dbReference>
<evidence type="ECO:0000313" key="4">
    <source>
        <dbReference type="Proteomes" id="UP000298061"/>
    </source>
</evidence>
<reference evidence="3 4" key="1">
    <citation type="submission" date="2019-02" db="EMBL/GenBank/DDBJ databases">
        <title>Genome sequencing of the rare red list fungi Hericium alpestre (H. flagellum).</title>
        <authorList>
            <person name="Buettner E."/>
            <person name="Kellner H."/>
        </authorList>
    </citation>
    <scope>NUCLEOTIDE SEQUENCE [LARGE SCALE GENOMIC DNA]</scope>
    <source>
        <strain evidence="3 4">DSM 108284</strain>
    </source>
</reference>
<dbReference type="InterPro" id="IPR029058">
    <property type="entry name" value="AB_hydrolase_fold"/>
</dbReference>
<dbReference type="Proteomes" id="UP000298061">
    <property type="component" value="Unassembled WGS sequence"/>
</dbReference>
<protein>
    <recommendedName>
        <fullName evidence="2">Alpha/beta hydrolase fold-3 domain-containing protein</fullName>
    </recommendedName>
</protein>
<feature type="region of interest" description="Disordered" evidence="1">
    <location>
        <begin position="709"/>
        <end position="816"/>
    </location>
</feature>
<gene>
    <name evidence="3" type="ORF">EWM64_g8640</name>
</gene>
<dbReference type="GO" id="GO:0004771">
    <property type="term" value="F:sterol ester esterase activity"/>
    <property type="evidence" value="ECO:0007669"/>
    <property type="project" value="TreeGrafter"/>
</dbReference>
<dbReference type="AlphaFoldDB" id="A0A4Y9ZMZ7"/>
<dbReference type="GO" id="GO:0004806">
    <property type="term" value="F:triacylglycerol lipase activity"/>
    <property type="evidence" value="ECO:0007669"/>
    <property type="project" value="TreeGrafter"/>
</dbReference>
<dbReference type="InterPro" id="IPR013094">
    <property type="entry name" value="AB_hydrolase_3"/>
</dbReference>
<dbReference type="OrthoDB" id="5570009at2759"/>
<feature type="compositionally biased region" description="Acidic residues" evidence="1">
    <location>
        <begin position="369"/>
        <end position="389"/>
    </location>
</feature>
<dbReference type="GO" id="GO:0005829">
    <property type="term" value="C:cytosol"/>
    <property type="evidence" value="ECO:0007669"/>
    <property type="project" value="TreeGrafter"/>
</dbReference>
<evidence type="ECO:0000259" key="2">
    <source>
        <dbReference type="Pfam" id="PF07859"/>
    </source>
</evidence>
<feature type="domain" description="Alpha/beta hydrolase fold-3" evidence="2">
    <location>
        <begin position="114"/>
        <end position="322"/>
    </location>
</feature>
<feature type="compositionally biased region" description="Polar residues" evidence="1">
    <location>
        <begin position="802"/>
        <end position="812"/>
    </location>
</feature>